<dbReference type="EMBL" id="RXIL01000054">
    <property type="protein sequence ID" value="RZN70541.1"/>
    <property type="molecule type" value="Genomic_DNA"/>
</dbReference>
<comment type="cofactor">
    <cofactor evidence="2">
        <name>[2Fe-2S] cluster</name>
        <dbReference type="ChEBI" id="CHEBI:190135"/>
    </cofactor>
    <text evidence="2">Binds 1 [2Fe-2S] cluster per subunit.</text>
</comment>
<comment type="cofactor">
    <cofactor evidence="1">
        <name>FAD</name>
        <dbReference type="ChEBI" id="CHEBI:57692"/>
    </cofactor>
    <text evidence="1">Binds 1 FAD per subunit.</text>
</comment>
<dbReference type="InterPro" id="IPR017938">
    <property type="entry name" value="Riboflavin_synthase-like_b-brl"/>
</dbReference>
<keyword evidence="2" id="KW-0411">Iron-sulfur</keyword>
<evidence type="ECO:0000259" key="3">
    <source>
        <dbReference type="PROSITE" id="PS51384"/>
    </source>
</evidence>
<feature type="binding site" evidence="2">
    <location>
        <position position="237"/>
    </location>
    <ligand>
        <name>[2Fe-2S] cluster</name>
        <dbReference type="ChEBI" id="CHEBI:190135"/>
    </ligand>
</feature>
<feature type="domain" description="FAD-binding FR-type" evidence="3">
    <location>
        <begin position="1"/>
        <end position="95"/>
    </location>
</feature>
<keyword evidence="2" id="KW-0479">Metal-binding</keyword>
<proteinExistence type="predicted"/>
<reference evidence="4 5" key="1">
    <citation type="journal article" date="2019" name="Nat. Microbiol.">
        <title>Wide diversity of methane and short-chain alkane metabolisms in uncultured archaea.</title>
        <authorList>
            <person name="Borrel G."/>
            <person name="Adam P.S."/>
            <person name="McKay L.J."/>
            <person name="Chen L.X."/>
            <person name="Sierra-Garcia I.N."/>
            <person name="Sieber C.M."/>
            <person name="Letourneur Q."/>
            <person name="Ghozlane A."/>
            <person name="Andersen G.L."/>
            <person name="Li W.J."/>
            <person name="Hallam S.J."/>
            <person name="Muyzer G."/>
            <person name="de Oliveira V.M."/>
            <person name="Inskeep W.P."/>
            <person name="Banfield J.F."/>
            <person name="Gribaldo S."/>
        </authorList>
    </citation>
    <scope>NUCLEOTIDE SEQUENCE [LARGE SCALE GENOMIC DNA]</scope>
    <source>
        <strain evidence="4">NM1b</strain>
    </source>
</reference>
<dbReference type="InterPro" id="IPR039261">
    <property type="entry name" value="FNR_nucleotide-bd"/>
</dbReference>
<dbReference type="CDD" id="cd06219">
    <property type="entry name" value="DHOD_e_trans_like1"/>
    <property type="match status" value="1"/>
</dbReference>
<feature type="binding site" evidence="2">
    <location>
        <position position="222"/>
    </location>
    <ligand>
        <name>[2Fe-2S] cluster</name>
        <dbReference type="ChEBI" id="CHEBI:190135"/>
    </ligand>
</feature>
<dbReference type="InterPro" id="IPR019480">
    <property type="entry name" value="Dihydroorotate_DH_Fe-S-bd"/>
</dbReference>
<dbReference type="InterPro" id="IPR012165">
    <property type="entry name" value="Cyt_c3_hydrogenase_gsu"/>
</dbReference>
<keyword evidence="2" id="KW-0408">Iron</keyword>
<name>A0A520KXF6_9EURY</name>
<protein>
    <submittedName>
        <fullName evidence="4">Sulfide/dihydroorotate dehydrogenase-like FAD/NAD-binding protein</fullName>
    </submittedName>
</protein>
<dbReference type="AlphaFoldDB" id="A0A520KXF6"/>
<dbReference type="InterPro" id="IPR001433">
    <property type="entry name" value="OxRdtase_FAD/NAD-bd"/>
</dbReference>
<dbReference type="InterPro" id="IPR017927">
    <property type="entry name" value="FAD-bd_FR_type"/>
</dbReference>
<accession>A0A520KXF6</accession>
<evidence type="ECO:0000313" key="4">
    <source>
        <dbReference type="EMBL" id="RZN70541.1"/>
    </source>
</evidence>
<sequence length="270" mass="29327">MYEIVEKENLADNVKLFGIDAPLVAKKAKPGNFVVLRVDEHGERIPVTITDFDAKKGTVTIVVQEVGKTTKKLGLLTEGDALLNFAGPLGHPSEIKNYGHVVCIGGGVGIALIYPEVRAFKEAGNTVTSIIGARTEDLLIFEEKISKYSDKFYITTDDGSKGRKGFVSDVLKELMDGEEKIDLVMVVGPVIMMKIIAELTKPYGIKTVASLNPIMVDGTGMCGGCRVIVGGEAKFACVDGPEFDAHLVDFDNLMARNRRFLDEERMALEG</sequence>
<dbReference type="Pfam" id="PF00175">
    <property type="entry name" value="NAD_binding_1"/>
    <property type="match status" value="1"/>
</dbReference>
<feature type="binding site" evidence="1">
    <location>
        <begin position="62"/>
        <end position="64"/>
    </location>
    <ligand>
        <name>FAD</name>
        <dbReference type="ChEBI" id="CHEBI:57692"/>
    </ligand>
</feature>
<keyword evidence="1" id="KW-0274">FAD</keyword>
<evidence type="ECO:0000256" key="2">
    <source>
        <dbReference type="PIRSR" id="PIRSR006816-2"/>
    </source>
</evidence>
<dbReference type="Gene3D" id="3.40.50.80">
    <property type="entry name" value="Nucleotide-binding domain of ferredoxin-NADP reductase (FNR) module"/>
    <property type="match status" value="1"/>
</dbReference>
<dbReference type="GO" id="GO:0006221">
    <property type="term" value="P:pyrimidine nucleotide biosynthetic process"/>
    <property type="evidence" value="ECO:0007669"/>
    <property type="project" value="InterPro"/>
</dbReference>
<dbReference type="PIRSF" id="PIRSF006816">
    <property type="entry name" value="Cyc3_hyd_g"/>
    <property type="match status" value="1"/>
</dbReference>
<dbReference type="PROSITE" id="PS51384">
    <property type="entry name" value="FAD_FR"/>
    <property type="match status" value="1"/>
</dbReference>
<dbReference type="GO" id="GO:0051537">
    <property type="term" value="F:2 iron, 2 sulfur cluster binding"/>
    <property type="evidence" value="ECO:0007669"/>
    <property type="project" value="UniProtKB-KW"/>
</dbReference>
<gene>
    <name evidence="4" type="ORF">EF807_03140</name>
</gene>
<keyword evidence="2" id="KW-0001">2Fe-2S</keyword>
<dbReference type="NCBIfam" id="NF004862">
    <property type="entry name" value="PRK06222.1"/>
    <property type="match status" value="1"/>
</dbReference>
<evidence type="ECO:0000256" key="1">
    <source>
        <dbReference type="PIRSR" id="PIRSR006816-1"/>
    </source>
</evidence>
<dbReference type="GO" id="GO:0046872">
    <property type="term" value="F:metal ion binding"/>
    <property type="evidence" value="ECO:0007669"/>
    <property type="project" value="UniProtKB-KW"/>
</dbReference>
<dbReference type="SUPFAM" id="SSF63380">
    <property type="entry name" value="Riboflavin synthase domain-like"/>
    <property type="match status" value="1"/>
</dbReference>
<evidence type="ECO:0000313" key="5">
    <source>
        <dbReference type="Proteomes" id="UP000320766"/>
    </source>
</evidence>
<organism evidence="4 5">
    <name type="scientific">Candidatus Methanolliviera hydrocarbonicum</name>
    <dbReference type="NCBI Taxonomy" id="2491085"/>
    <lineage>
        <taxon>Archaea</taxon>
        <taxon>Methanobacteriati</taxon>
        <taxon>Methanobacteriota</taxon>
        <taxon>Candidatus Methanoliparia</taxon>
        <taxon>Candidatus Methanoliparales</taxon>
        <taxon>Candidatus Methanollivieraceae</taxon>
        <taxon>Candidatus Methanolliviera</taxon>
    </lineage>
</organism>
<keyword evidence="1" id="KW-0285">Flavoprotein</keyword>
<dbReference type="GO" id="GO:0050660">
    <property type="term" value="F:flavin adenine dinucleotide binding"/>
    <property type="evidence" value="ECO:0007669"/>
    <property type="project" value="InterPro"/>
</dbReference>
<dbReference type="Proteomes" id="UP000320766">
    <property type="component" value="Unassembled WGS sequence"/>
</dbReference>
<dbReference type="InterPro" id="IPR050353">
    <property type="entry name" value="PyrK_electron_transfer"/>
</dbReference>
<comment type="caution">
    <text evidence="4">The sequence shown here is derived from an EMBL/GenBank/DDBJ whole genome shotgun (WGS) entry which is preliminary data.</text>
</comment>
<dbReference type="Gene3D" id="2.40.30.10">
    <property type="entry name" value="Translation factors"/>
    <property type="match status" value="1"/>
</dbReference>
<dbReference type="PANTHER" id="PTHR43513">
    <property type="entry name" value="DIHYDROOROTATE DEHYDROGENASE B (NAD(+)), ELECTRON TRANSFER SUBUNIT"/>
    <property type="match status" value="1"/>
</dbReference>
<dbReference type="PANTHER" id="PTHR43513:SF3">
    <property type="entry name" value="DIHYDROOROTATE DEHYDROGENASE B (NAD(+)), ELECTRON TRANSFER SUBUNIT-RELATED"/>
    <property type="match status" value="1"/>
</dbReference>
<dbReference type="GO" id="GO:0016491">
    <property type="term" value="F:oxidoreductase activity"/>
    <property type="evidence" value="ECO:0007669"/>
    <property type="project" value="InterPro"/>
</dbReference>
<feature type="binding site" evidence="2">
    <location>
        <position position="225"/>
    </location>
    <ligand>
        <name>[2Fe-2S] cluster</name>
        <dbReference type="ChEBI" id="CHEBI:190135"/>
    </ligand>
</feature>
<dbReference type="Pfam" id="PF10418">
    <property type="entry name" value="DHODB_Fe-S_bind"/>
    <property type="match status" value="1"/>
</dbReference>
<dbReference type="SUPFAM" id="SSF52343">
    <property type="entry name" value="Ferredoxin reductase-like, C-terminal NADP-linked domain"/>
    <property type="match status" value="1"/>
</dbReference>